<comment type="similarity">
    <text evidence="1">Belongs to the ABC transporter superfamily.</text>
</comment>
<keyword evidence="2" id="KW-0813">Transport</keyword>
<dbReference type="PROSITE" id="PS00211">
    <property type="entry name" value="ABC_TRANSPORTER_1"/>
    <property type="match status" value="1"/>
</dbReference>
<dbReference type="Pfam" id="PF00005">
    <property type="entry name" value="ABC_tran"/>
    <property type="match status" value="1"/>
</dbReference>
<dbReference type="EMBL" id="BIFS01000001">
    <property type="protein sequence ID" value="GCE17643.1"/>
    <property type="molecule type" value="Genomic_DNA"/>
</dbReference>
<dbReference type="PANTHER" id="PTHR43335">
    <property type="entry name" value="ABC TRANSPORTER, ATP-BINDING PROTEIN"/>
    <property type="match status" value="1"/>
</dbReference>
<organism evidence="6 7">
    <name type="scientific">Dictyobacter kobayashii</name>
    <dbReference type="NCBI Taxonomy" id="2014872"/>
    <lineage>
        <taxon>Bacteria</taxon>
        <taxon>Bacillati</taxon>
        <taxon>Chloroflexota</taxon>
        <taxon>Ktedonobacteria</taxon>
        <taxon>Ktedonobacterales</taxon>
        <taxon>Dictyobacteraceae</taxon>
        <taxon>Dictyobacter</taxon>
    </lineage>
</organism>
<dbReference type="GO" id="GO:0016887">
    <property type="term" value="F:ATP hydrolysis activity"/>
    <property type="evidence" value="ECO:0007669"/>
    <property type="project" value="InterPro"/>
</dbReference>
<dbReference type="CDD" id="cd03264">
    <property type="entry name" value="ABC_drug_resistance_like"/>
    <property type="match status" value="1"/>
</dbReference>
<dbReference type="InterPro" id="IPR027417">
    <property type="entry name" value="P-loop_NTPase"/>
</dbReference>
<evidence type="ECO:0000259" key="5">
    <source>
        <dbReference type="PROSITE" id="PS50893"/>
    </source>
</evidence>
<gene>
    <name evidence="6" type="ORF">KDK_14430</name>
</gene>
<dbReference type="AlphaFoldDB" id="A0A402AEZ5"/>
<dbReference type="Gene3D" id="3.40.50.300">
    <property type="entry name" value="P-loop containing nucleotide triphosphate hydrolases"/>
    <property type="match status" value="1"/>
</dbReference>
<dbReference type="SMART" id="SM00382">
    <property type="entry name" value="AAA"/>
    <property type="match status" value="1"/>
</dbReference>
<keyword evidence="7" id="KW-1185">Reference proteome</keyword>
<proteinExistence type="inferred from homology"/>
<dbReference type="Proteomes" id="UP000287188">
    <property type="component" value="Unassembled WGS sequence"/>
</dbReference>
<protein>
    <submittedName>
        <fullName evidence="6">ABC transporter ATP-binding protein</fullName>
    </submittedName>
</protein>
<keyword evidence="4 6" id="KW-0067">ATP-binding</keyword>
<dbReference type="SUPFAM" id="SSF52540">
    <property type="entry name" value="P-loop containing nucleoside triphosphate hydrolases"/>
    <property type="match status" value="1"/>
</dbReference>
<evidence type="ECO:0000256" key="2">
    <source>
        <dbReference type="ARBA" id="ARBA00022448"/>
    </source>
</evidence>
<dbReference type="PANTHER" id="PTHR43335:SF2">
    <property type="entry name" value="ABC TRANSPORTER, ATP-BINDING PROTEIN"/>
    <property type="match status" value="1"/>
</dbReference>
<accession>A0A402AEZ5</accession>
<dbReference type="PROSITE" id="PS50893">
    <property type="entry name" value="ABC_TRANSPORTER_2"/>
    <property type="match status" value="1"/>
</dbReference>
<feature type="domain" description="ABC transporter" evidence="5">
    <location>
        <begin position="5"/>
        <end position="234"/>
    </location>
</feature>
<dbReference type="InterPro" id="IPR017871">
    <property type="entry name" value="ABC_transporter-like_CS"/>
</dbReference>
<sequence>MVMELVCEQVGKKYGDSLWAVRNVSLQCGPGMIGLVGPNGSGKTTLLRMLATLLPPGEGRILWNGRDIRTTGSELRQVLGYMPQEFGLYPEFTARQFLRYLAAMKGLPKSMARRRVDEVLEIVAMERFAERKLGTYSGGMKQRIGIAQALLNDPELLIVDEPTVGLDPQERVRFRLLLGSFTRSRLVILSTHIIHDVEAMAGRLLIMHEGQVQADTTSEALLKEAIGRVWTVTTDADTANRLQHAYQVSGIISQSSGITLRILSSQRPHEDALNVEPVLEDAYLLVAGVKTAPGATL</sequence>
<keyword evidence="3" id="KW-0547">Nucleotide-binding</keyword>
<evidence type="ECO:0000256" key="3">
    <source>
        <dbReference type="ARBA" id="ARBA00022741"/>
    </source>
</evidence>
<evidence type="ECO:0000256" key="1">
    <source>
        <dbReference type="ARBA" id="ARBA00005417"/>
    </source>
</evidence>
<name>A0A402AEZ5_9CHLR</name>
<dbReference type="InterPro" id="IPR003593">
    <property type="entry name" value="AAA+_ATPase"/>
</dbReference>
<reference evidence="7" key="1">
    <citation type="submission" date="2018-12" db="EMBL/GenBank/DDBJ databases">
        <title>Tengunoibacter tsumagoiensis gen. nov., sp. nov., Dictyobacter kobayashii sp. nov., D. alpinus sp. nov., and D. joshuensis sp. nov. and description of Dictyobacteraceae fam. nov. within the order Ktedonobacterales isolated from Tengu-no-mugimeshi.</title>
        <authorList>
            <person name="Wang C.M."/>
            <person name="Zheng Y."/>
            <person name="Sakai Y."/>
            <person name="Toyoda A."/>
            <person name="Minakuchi Y."/>
            <person name="Abe K."/>
            <person name="Yokota A."/>
            <person name="Yabe S."/>
        </authorList>
    </citation>
    <scope>NUCLEOTIDE SEQUENCE [LARGE SCALE GENOMIC DNA]</scope>
    <source>
        <strain evidence="7">Uno11</strain>
    </source>
</reference>
<evidence type="ECO:0000256" key="4">
    <source>
        <dbReference type="ARBA" id="ARBA00022840"/>
    </source>
</evidence>
<dbReference type="InterPro" id="IPR003439">
    <property type="entry name" value="ABC_transporter-like_ATP-bd"/>
</dbReference>
<evidence type="ECO:0000313" key="6">
    <source>
        <dbReference type="EMBL" id="GCE17643.1"/>
    </source>
</evidence>
<dbReference type="GO" id="GO:0005524">
    <property type="term" value="F:ATP binding"/>
    <property type="evidence" value="ECO:0007669"/>
    <property type="project" value="UniProtKB-KW"/>
</dbReference>
<evidence type="ECO:0000313" key="7">
    <source>
        <dbReference type="Proteomes" id="UP000287188"/>
    </source>
</evidence>
<comment type="caution">
    <text evidence="6">The sequence shown here is derived from an EMBL/GenBank/DDBJ whole genome shotgun (WGS) entry which is preliminary data.</text>
</comment>